<dbReference type="InterPro" id="IPR053737">
    <property type="entry name" value="Type_II_TA_Toxin"/>
</dbReference>
<evidence type="ECO:0000313" key="2">
    <source>
        <dbReference type="EMBL" id="EGJ29109.1"/>
    </source>
</evidence>
<dbReference type="Gene3D" id="1.20.120.1870">
    <property type="entry name" value="Fic/DOC protein, Fido domain"/>
    <property type="match status" value="1"/>
</dbReference>
<dbReference type="RefSeq" id="WP_008189890.1">
    <property type="nucleotide sequence ID" value="NZ_GL890970.1"/>
</dbReference>
<dbReference type="PROSITE" id="PS51459">
    <property type="entry name" value="FIDO"/>
    <property type="match status" value="1"/>
</dbReference>
<dbReference type="AlphaFoldDB" id="F4Y1G7"/>
<dbReference type="PIRSF" id="PIRSF018297">
    <property type="entry name" value="Doc"/>
    <property type="match status" value="1"/>
</dbReference>
<sequence length="129" mass="14234">MKEPRWVPEQAVIAIHDELILEHGGCFGLRDPNLLSSSLARPKHLFAYSDSASLFDLTAAYAFSLAKNHPFVDGNKRIALAVIDVFLRLNGYELVAAEEEAVIKINNLVEGIENQESIATWIAGNSQEV</sequence>
<dbReference type="InterPro" id="IPR006440">
    <property type="entry name" value="Doc"/>
</dbReference>
<dbReference type="eggNOG" id="COG3654">
    <property type="taxonomic scope" value="Bacteria"/>
</dbReference>
<dbReference type="PANTHER" id="PTHR39426">
    <property type="entry name" value="HOMOLOGY TO DEATH-ON-CURING PROTEIN OF PHAGE P1"/>
    <property type="match status" value="1"/>
</dbReference>
<evidence type="ECO:0000259" key="1">
    <source>
        <dbReference type="PROSITE" id="PS51459"/>
    </source>
</evidence>
<dbReference type="Pfam" id="PF02661">
    <property type="entry name" value="Fic"/>
    <property type="match status" value="1"/>
</dbReference>
<gene>
    <name evidence="2" type="ORF">LYNGBM3L_64130</name>
</gene>
<dbReference type="OrthoDB" id="9802752at2"/>
<dbReference type="HOGENOM" id="CLU_115697_4_0_3"/>
<dbReference type="GO" id="GO:0016301">
    <property type="term" value="F:kinase activity"/>
    <property type="evidence" value="ECO:0007669"/>
    <property type="project" value="InterPro"/>
</dbReference>
<name>F4Y1G7_9CYAN</name>
<dbReference type="InterPro" id="IPR036597">
    <property type="entry name" value="Fido-like_dom_sf"/>
</dbReference>
<dbReference type="InterPro" id="IPR003812">
    <property type="entry name" value="Fido"/>
</dbReference>
<dbReference type="Proteomes" id="UP000003959">
    <property type="component" value="Unassembled WGS sequence"/>
</dbReference>
<dbReference type="SUPFAM" id="SSF140931">
    <property type="entry name" value="Fic-like"/>
    <property type="match status" value="1"/>
</dbReference>
<protein>
    <submittedName>
        <fullName evidence="2">Death-on-curing family protein</fullName>
    </submittedName>
</protein>
<accession>F4Y1G7</accession>
<dbReference type="NCBIfam" id="TIGR01550">
    <property type="entry name" value="DOC_P1"/>
    <property type="match status" value="1"/>
</dbReference>
<reference evidence="3" key="1">
    <citation type="journal article" date="2011" name="Proc. Natl. Acad. Sci. U.S.A.">
        <title>Genomic insights into the physiology and ecology of the marine filamentous cyanobacterium Lyngbya majuscula.</title>
        <authorList>
            <person name="Jones A.C."/>
            <person name="Monroe E.A."/>
            <person name="Podell S."/>
            <person name="Hess W.R."/>
            <person name="Klages S."/>
            <person name="Esquenazi E."/>
            <person name="Niessen S."/>
            <person name="Hoover H."/>
            <person name="Rothmann M."/>
            <person name="Lasken R.S."/>
            <person name="Yates J.R.III."/>
            <person name="Reinhardt R."/>
            <person name="Kube M."/>
            <person name="Burkart M.D."/>
            <person name="Allen E.E."/>
            <person name="Dorrestein P.C."/>
            <person name="Gerwick W.H."/>
            <person name="Gerwick L."/>
        </authorList>
    </citation>
    <scope>NUCLEOTIDE SEQUENCE [LARGE SCALE GENOMIC DNA]</scope>
    <source>
        <strain evidence="3">3L</strain>
    </source>
</reference>
<dbReference type="EMBL" id="GL890970">
    <property type="protein sequence ID" value="EGJ29109.1"/>
    <property type="molecule type" value="Genomic_DNA"/>
</dbReference>
<dbReference type="PANTHER" id="PTHR39426:SF1">
    <property type="entry name" value="HOMOLOGY TO DEATH-ON-CURING PROTEIN OF PHAGE P1"/>
    <property type="match status" value="1"/>
</dbReference>
<feature type="domain" description="Fido" evidence="1">
    <location>
        <begin position="7"/>
        <end position="124"/>
    </location>
</feature>
<evidence type="ECO:0000313" key="3">
    <source>
        <dbReference type="Proteomes" id="UP000003959"/>
    </source>
</evidence>
<keyword evidence="3" id="KW-1185">Reference proteome</keyword>
<organism evidence="2 3">
    <name type="scientific">Moorena producens 3L</name>
    <dbReference type="NCBI Taxonomy" id="489825"/>
    <lineage>
        <taxon>Bacteria</taxon>
        <taxon>Bacillati</taxon>
        <taxon>Cyanobacteriota</taxon>
        <taxon>Cyanophyceae</taxon>
        <taxon>Coleofasciculales</taxon>
        <taxon>Coleofasciculaceae</taxon>
        <taxon>Moorena</taxon>
    </lineage>
</organism>
<proteinExistence type="predicted"/>